<dbReference type="InterPro" id="IPR040259">
    <property type="entry name" value="Mesogenin/MesP"/>
</dbReference>
<evidence type="ECO:0000256" key="5">
    <source>
        <dbReference type="ARBA" id="ARBA00023242"/>
    </source>
</evidence>
<evidence type="ECO:0000259" key="7">
    <source>
        <dbReference type="PROSITE" id="PS50888"/>
    </source>
</evidence>
<gene>
    <name evidence="8" type="ORF">ODALV1_LOCUS5433</name>
</gene>
<dbReference type="InterPro" id="IPR011598">
    <property type="entry name" value="bHLH_dom"/>
</dbReference>
<keyword evidence="2" id="KW-0805">Transcription regulation</keyword>
<evidence type="ECO:0000256" key="2">
    <source>
        <dbReference type="ARBA" id="ARBA00023015"/>
    </source>
</evidence>
<feature type="domain" description="BHLH" evidence="7">
    <location>
        <begin position="379"/>
        <end position="432"/>
    </location>
</feature>
<dbReference type="Pfam" id="PF00010">
    <property type="entry name" value="HLH"/>
    <property type="match status" value="1"/>
</dbReference>
<proteinExistence type="predicted"/>
<evidence type="ECO:0000256" key="3">
    <source>
        <dbReference type="ARBA" id="ARBA00023125"/>
    </source>
</evidence>
<dbReference type="PROSITE" id="PS50888">
    <property type="entry name" value="BHLH"/>
    <property type="match status" value="1"/>
</dbReference>
<dbReference type="EMBL" id="CAXLJM020000016">
    <property type="protein sequence ID" value="CAL8083257.1"/>
    <property type="molecule type" value="Genomic_DNA"/>
</dbReference>
<evidence type="ECO:0000313" key="9">
    <source>
        <dbReference type="Proteomes" id="UP001642540"/>
    </source>
</evidence>
<dbReference type="PANTHER" id="PTHR20937:SF3">
    <property type="entry name" value="IP14615P"/>
    <property type="match status" value="1"/>
</dbReference>
<evidence type="ECO:0000256" key="4">
    <source>
        <dbReference type="ARBA" id="ARBA00023163"/>
    </source>
</evidence>
<evidence type="ECO:0000256" key="1">
    <source>
        <dbReference type="ARBA" id="ARBA00022473"/>
    </source>
</evidence>
<feature type="region of interest" description="Disordered" evidence="6">
    <location>
        <begin position="136"/>
        <end position="167"/>
    </location>
</feature>
<keyword evidence="1" id="KW-0217">Developmental protein</keyword>
<protein>
    <recommendedName>
        <fullName evidence="7">BHLH domain-containing protein</fullName>
    </recommendedName>
</protein>
<keyword evidence="9" id="KW-1185">Reference proteome</keyword>
<organism evidence="8 9">
    <name type="scientific">Orchesella dallaii</name>
    <dbReference type="NCBI Taxonomy" id="48710"/>
    <lineage>
        <taxon>Eukaryota</taxon>
        <taxon>Metazoa</taxon>
        <taxon>Ecdysozoa</taxon>
        <taxon>Arthropoda</taxon>
        <taxon>Hexapoda</taxon>
        <taxon>Collembola</taxon>
        <taxon>Entomobryomorpha</taxon>
        <taxon>Entomobryoidea</taxon>
        <taxon>Orchesellidae</taxon>
        <taxon>Orchesellinae</taxon>
        <taxon>Orchesella</taxon>
    </lineage>
</organism>
<name>A0ABP1Q1A4_9HEXA</name>
<dbReference type="SMART" id="SM00353">
    <property type="entry name" value="HLH"/>
    <property type="match status" value="1"/>
</dbReference>
<feature type="region of interest" description="Disordered" evidence="6">
    <location>
        <begin position="189"/>
        <end position="209"/>
    </location>
</feature>
<dbReference type="Gene3D" id="4.10.280.10">
    <property type="entry name" value="Helix-loop-helix DNA-binding domain"/>
    <property type="match status" value="1"/>
</dbReference>
<feature type="compositionally biased region" description="Low complexity" evidence="6">
    <location>
        <begin position="136"/>
        <end position="153"/>
    </location>
</feature>
<keyword evidence="3" id="KW-0238">DNA-binding</keyword>
<dbReference type="CDD" id="cd11390">
    <property type="entry name" value="bHLH_TS"/>
    <property type="match status" value="1"/>
</dbReference>
<keyword evidence="5" id="KW-0539">Nucleus</keyword>
<sequence length="578" mass="63420">MPLTNAPKESASRPECVVVDSSKDNDNSSPTHSDMPRLTTETDEILHFSSASDRPSSVKPSVITKEFSAVQDNSLVNNSKVNVIRHVATAVARIPQKSRAIKISEPQQHSSFEKSDTGIESDSLKMEEIKLEKGISTHATTVTTSSSTSTSSSVIRSLESDPTEQSEIKIEARESCTIDMQNAINLSSTTLLPDHSPSQQDPHQNQHQALTQALTQPLRQSIIFHHGYEGLALSNVHSPVNSSYDGMRNVGSSDSSSTQHNENTGQNVTMMRAPPDEYLFTHQNLMPAPIYTTNGQQQLQHHHFQLISHGHATQLRGSTMGTGSTGPGPSPHIYGRSDGLGFPSAIHIERFPNPEALTRHWRPTGQIVDRGQPVDMLPDYKKSACDRERTRMRDMNRAFDMLRQRLPYTKPPGKKLSKIESLRWAIRYIKYLQSLLDCPSTSTQMGGTAGPSTGHFVPVMYDTHHPGVVGITPQQSIFGTSSAQTLQSTTTLPHYGHPHAYQTSYLCPTDPAPSTNLCIVDQPLGHNSGLDATTPTGGDYINLQQPSSDYTIQTLSSMPSGDQSTVVHQHDGFYQSNQ</sequence>
<reference evidence="8 9" key="1">
    <citation type="submission" date="2024-08" db="EMBL/GenBank/DDBJ databases">
        <authorList>
            <person name="Cucini C."/>
            <person name="Frati F."/>
        </authorList>
    </citation>
    <scope>NUCLEOTIDE SEQUENCE [LARGE SCALE GENOMIC DNA]</scope>
</reference>
<evidence type="ECO:0000256" key="6">
    <source>
        <dbReference type="SAM" id="MobiDB-lite"/>
    </source>
</evidence>
<accession>A0ABP1Q1A4</accession>
<comment type="caution">
    <text evidence="8">The sequence shown here is derived from an EMBL/GenBank/DDBJ whole genome shotgun (WGS) entry which is preliminary data.</text>
</comment>
<dbReference type="InterPro" id="IPR036638">
    <property type="entry name" value="HLH_DNA-bd_sf"/>
</dbReference>
<feature type="region of interest" description="Disordered" evidence="6">
    <location>
        <begin position="1"/>
        <end position="59"/>
    </location>
</feature>
<dbReference type="Proteomes" id="UP001642540">
    <property type="component" value="Unassembled WGS sequence"/>
</dbReference>
<keyword evidence="4" id="KW-0804">Transcription</keyword>
<dbReference type="SUPFAM" id="SSF47459">
    <property type="entry name" value="HLH, helix-loop-helix DNA-binding domain"/>
    <property type="match status" value="1"/>
</dbReference>
<evidence type="ECO:0000313" key="8">
    <source>
        <dbReference type="EMBL" id="CAL8083257.1"/>
    </source>
</evidence>
<dbReference type="PANTHER" id="PTHR20937">
    <property type="entry name" value="IP14615P"/>
    <property type="match status" value="1"/>
</dbReference>
<feature type="compositionally biased region" description="Polar residues" evidence="6">
    <location>
        <begin position="49"/>
        <end position="59"/>
    </location>
</feature>